<evidence type="ECO:0000259" key="1">
    <source>
        <dbReference type="SMART" id="SM00849"/>
    </source>
</evidence>
<proteinExistence type="predicted"/>
<dbReference type="SMART" id="SM00849">
    <property type="entry name" value="Lactamase_B"/>
    <property type="match status" value="1"/>
</dbReference>
<dbReference type="PANTHER" id="PTHR42663">
    <property type="entry name" value="HYDROLASE C777.06C-RELATED-RELATED"/>
    <property type="match status" value="1"/>
</dbReference>
<dbReference type="SUPFAM" id="SSF56281">
    <property type="entry name" value="Metallo-hydrolase/oxidoreductase"/>
    <property type="match status" value="1"/>
</dbReference>
<protein>
    <submittedName>
        <fullName evidence="2">Phosphoribosyl 1,2-cyclic phosphate phosphodiesterase</fullName>
    </submittedName>
</protein>
<dbReference type="EMBL" id="FOSK01000010">
    <property type="protein sequence ID" value="SFK87215.1"/>
    <property type="molecule type" value="Genomic_DNA"/>
</dbReference>
<dbReference type="Pfam" id="PF12706">
    <property type="entry name" value="Lactamase_B_2"/>
    <property type="match status" value="1"/>
</dbReference>
<dbReference type="Gene3D" id="3.60.15.10">
    <property type="entry name" value="Ribonuclease Z/Hydroxyacylglutathione hydrolase-like"/>
    <property type="match status" value="1"/>
</dbReference>
<feature type="domain" description="Metallo-beta-lactamase" evidence="1">
    <location>
        <begin position="38"/>
        <end position="215"/>
    </location>
</feature>
<dbReference type="InterPro" id="IPR036866">
    <property type="entry name" value="RibonucZ/Hydroxyglut_hydro"/>
</dbReference>
<accession>A0A1I4D241</accession>
<dbReference type="Proteomes" id="UP000199598">
    <property type="component" value="Unassembled WGS sequence"/>
</dbReference>
<reference evidence="2 3" key="1">
    <citation type="submission" date="2016-10" db="EMBL/GenBank/DDBJ databases">
        <authorList>
            <person name="Varghese N."/>
            <person name="Submissions S."/>
        </authorList>
    </citation>
    <scope>NUCLEOTIDE SEQUENCE [LARGE SCALE GENOMIC DNA]</scope>
    <source>
        <strain evidence="2 3">DSM 16392</strain>
    </source>
</reference>
<keyword evidence="3" id="KW-1185">Reference proteome</keyword>
<dbReference type="RefSeq" id="WP_093521814.1">
    <property type="nucleotide sequence ID" value="NZ_FOSK01000010.1"/>
</dbReference>
<dbReference type="PANTHER" id="PTHR42663:SF6">
    <property type="entry name" value="HYDROLASE C777.06C-RELATED"/>
    <property type="match status" value="1"/>
</dbReference>
<name>A0A1I4D241_9HYPH</name>
<comment type="caution">
    <text evidence="2">The sequence shown here is derived from an EMBL/GenBank/DDBJ whole genome shotgun (WGS) entry which is preliminary data.</text>
</comment>
<evidence type="ECO:0000313" key="2">
    <source>
        <dbReference type="EMBL" id="SFK87215.1"/>
    </source>
</evidence>
<dbReference type="InterPro" id="IPR001279">
    <property type="entry name" value="Metallo-B-lactamas"/>
</dbReference>
<organism evidence="2 3">
    <name type="scientific">Pseudovibrio ascidiaceicola</name>
    <dbReference type="NCBI Taxonomy" id="285279"/>
    <lineage>
        <taxon>Bacteria</taxon>
        <taxon>Pseudomonadati</taxon>
        <taxon>Pseudomonadota</taxon>
        <taxon>Alphaproteobacteria</taxon>
        <taxon>Hyphomicrobiales</taxon>
        <taxon>Stappiaceae</taxon>
        <taxon>Pseudovibrio</taxon>
    </lineage>
</organism>
<gene>
    <name evidence="2" type="ORF">SAMN04488518_110173</name>
</gene>
<evidence type="ECO:0000313" key="3">
    <source>
        <dbReference type="Proteomes" id="UP000199598"/>
    </source>
</evidence>
<sequence>MTSNFKVTILGCGSSTGVPRIGGDWGECDPNEPKNRRRRCALLVQRFSEKGTTTIIVDTGPDLREQMLAAGVTQVDAVLYTHAHADHLHGIDDLRFFALMQRAKVPVYMDDFTSKRVRSAFDYCFVTPPGSGYPPILSENRLTDGVPVTIDGAGGPITALPFLVHHGDIDALGFRFQDLAYTPDVNDIPDSSFHALKGLDTWIVDALRQKPHQSHFCVNDALEWIERMKPAKSILTNLHCDLDYGRLQTELPEGVSPAFDGQEIEFPAHATV</sequence>
<dbReference type="CDD" id="cd16279">
    <property type="entry name" value="metallo-hydrolase-like_MBL-fold"/>
    <property type="match status" value="1"/>
</dbReference>